<feature type="compositionally biased region" description="Low complexity" evidence="1">
    <location>
        <begin position="84"/>
        <end position="94"/>
    </location>
</feature>
<accession>A0ABZ1D2D0</accession>
<feature type="region of interest" description="Disordered" evidence="1">
    <location>
        <begin position="1"/>
        <end position="117"/>
    </location>
</feature>
<feature type="region of interest" description="Disordered" evidence="1">
    <location>
        <begin position="313"/>
        <end position="358"/>
    </location>
</feature>
<protein>
    <recommendedName>
        <fullName evidence="4">RRM domain-containing protein</fullName>
    </recommendedName>
</protein>
<dbReference type="SUPFAM" id="SSF54928">
    <property type="entry name" value="RNA-binding domain, RBD"/>
    <property type="match status" value="1"/>
</dbReference>
<sequence length="358" mass="37703">MVRTTKPYQRPETYRKANPDAPGSWKHDLHESARQSLAARISTSSSAAHAPRQSSLLNRISGGQGKELLPVGSVNTRLHGFDGPAPTNPTNPNAGLELLPASGRRPKNSGRGVDTQSKDQLTAALGIGAQRVRDVRPVVRNQPQTHYPKQSQVSIMGAAKGTTWVRIENLAMGTTADDVVSAFAPLPVLDTKLTPPSNPNTVTVDLELESRSDAEGLIKQYHGVVADGNTLNVTIINQGLRSRIGTGNYNGARRDVAAPIEVDVPITTSRASAASRELLGPSSSGKLYSDTILASNPASSIMTLSDGSTFVPSPEAAAAAQRSDAWRKGGPSLASRMGGGRGRNRGQIGGGSFHDVLM</sequence>
<name>A0ABZ1D2D0_9TREE</name>
<evidence type="ECO:0000256" key="1">
    <source>
        <dbReference type="SAM" id="MobiDB-lite"/>
    </source>
</evidence>
<dbReference type="GeneID" id="87957290"/>
<organism evidence="2 3">
    <name type="scientific">Kwoniella shivajii</name>
    <dbReference type="NCBI Taxonomy" id="564305"/>
    <lineage>
        <taxon>Eukaryota</taxon>
        <taxon>Fungi</taxon>
        <taxon>Dikarya</taxon>
        <taxon>Basidiomycota</taxon>
        <taxon>Agaricomycotina</taxon>
        <taxon>Tremellomycetes</taxon>
        <taxon>Tremellales</taxon>
        <taxon>Cryptococcaceae</taxon>
        <taxon>Kwoniella</taxon>
    </lineage>
</organism>
<keyword evidence="3" id="KW-1185">Reference proteome</keyword>
<feature type="compositionally biased region" description="Gly residues" evidence="1">
    <location>
        <begin position="337"/>
        <end position="352"/>
    </location>
</feature>
<dbReference type="RefSeq" id="XP_062792924.1">
    <property type="nucleotide sequence ID" value="XM_062936873.1"/>
</dbReference>
<dbReference type="InterPro" id="IPR035979">
    <property type="entry name" value="RBD_domain_sf"/>
</dbReference>
<reference evidence="2 3" key="1">
    <citation type="submission" date="2024-01" db="EMBL/GenBank/DDBJ databases">
        <title>Comparative genomics of Cryptococcus and Kwoniella reveals pathogenesis evolution and contrasting modes of karyotype evolution via chromosome fusion or intercentromeric recombination.</title>
        <authorList>
            <person name="Coelho M.A."/>
            <person name="David-Palma M."/>
            <person name="Shea T."/>
            <person name="Bowers K."/>
            <person name="McGinley-Smith S."/>
            <person name="Mohammad A.W."/>
            <person name="Gnirke A."/>
            <person name="Yurkov A.M."/>
            <person name="Nowrousian M."/>
            <person name="Sun S."/>
            <person name="Cuomo C.A."/>
            <person name="Heitman J."/>
        </authorList>
    </citation>
    <scope>NUCLEOTIDE SEQUENCE [LARGE SCALE GENOMIC DNA]</scope>
    <source>
        <strain evidence="2">CBS 11374</strain>
    </source>
</reference>
<evidence type="ECO:0008006" key="4">
    <source>
        <dbReference type="Google" id="ProtNLM"/>
    </source>
</evidence>
<feature type="compositionally biased region" description="Polar residues" evidence="1">
    <location>
        <begin position="41"/>
        <end position="58"/>
    </location>
</feature>
<proteinExistence type="predicted"/>
<dbReference type="EMBL" id="CP141887">
    <property type="protein sequence ID" value="WRT68184.1"/>
    <property type="molecule type" value="Genomic_DNA"/>
</dbReference>
<evidence type="ECO:0000313" key="3">
    <source>
        <dbReference type="Proteomes" id="UP001329825"/>
    </source>
</evidence>
<evidence type="ECO:0000313" key="2">
    <source>
        <dbReference type="EMBL" id="WRT68184.1"/>
    </source>
</evidence>
<dbReference type="Proteomes" id="UP001329825">
    <property type="component" value="Chromosome 7"/>
</dbReference>
<gene>
    <name evidence="2" type="ORF">IL334_005159</name>
</gene>